<sequence length="265" mass="29383">MATLHANGGAVSSPSNGGPIDTISSLDFGVIHQMLGLMKGSCATIGQQSKTIDEQSARVTMLGPSKESLKHQVEELEREIRSTRDKHDKGIEHFRSTVKDKMKETIARQMKNDIEAQIRKQVAEQVNARLAVHIRRHLPVPLKDQVEESRRQIEEVKQAFQNSEARRMNSGLKTNHLDETLAIVLKRDGTRSALWPENLRSLFAYTPEQVRDLMAEYGLGGNGDRERNINKFMAHIGVSFPLLWVSVPGVGSGSAATSPVVNGRT</sequence>
<dbReference type="Proteomes" id="UP000814176">
    <property type="component" value="Unassembled WGS sequence"/>
</dbReference>
<protein>
    <submittedName>
        <fullName evidence="2">Uncharacterized protein</fullName>
    </submittedName>
</protein>
<feature type="coiled-coil region" evidence="1">
    <location>
        <begin position="66"/>
        <end position="93"/>
    </location>
</feature>
<evidence type="ECO:0000256" key="1">
    <source>
        <dbReference type="SAM" id="Coils"/>
    </source>
</evidence>
<keyword evidence="3" id="KW-1185">Reference proteome</keyword>
<keyword evidence="1" id="KW-0175">Coiled coil</keyword>
<reference evidence="2 3" key="1">
    <citation type="journal article" date="2021" name="Environ. Microbiol.">
        <title>Gene family expansions and transcriptome signatures uncover fungal adaptations to wood decay.</title>
        <authorList>
            <person name="Hage H."/>
            <person name="Miyauchi S."/>
            <person name="Viragh M."/>
            <person name="Drula E."/>
            <person name="Min B."/>
            <person name="Chaduli D."/>
            <person name="Navarro D."/>
            <person name="Favel A."/>
            <person name="Norest M."/>
            <person name="Lesage-Meessen L."/>
            <person name="Balint B."/>
            <person name="Merenyi Z."/>
            <person name="de Eugenio L."/>
            <person name="Morin E."/>
            <person name="Martinez A.T."/>
            <person name="Baldrian P."/>
            <person name="Stursova M."/>
            <person name="Martinez M.J."/>
            <person name="Novotny C."/>
            <person name="Magnuson J.K."/>
            <person name="Spatafora J.W."/>
            <person name="Maurice S."/>
            <person name="Pangilinan J."/>
            <person name="Andreopoulos W."/>
            <person name="LaButti K."/>
            <person name="Hundley H."/>
            <person name="Na H."/>
            <person name="Kuo A."/>
            <person name="Barry K."/>
            <person name="Lipzen A."/>
            <person name="Henrissat B."/>
            <person name="Riley R."/>
            <person name="Ahrendt S."/>
            <person name="Nagy L.G."/>
            <person name="Grigoriev I.V."/>
            <person name="Martin F."/>
            <person name="Rosso M.N."/>
        </authorList>
    </citation>
    <scope>NUCLEOTIDE SEQUENCE [LARGE SCALE GENOMIC DNA]</scope>
    <source>
        <strain evidence="2 3">CIRM-BRFM 1785</strain>
    </source>
</reference>
<gene>
    <name evidence="2" type="ORF">C8Q71DRAFT_770469</name>
</gene>
<dbReference type="GeneID" id="72005052"/>
<evidence type="ECO:0000313" key="3">
    <source>
        <dbReference type="Proteomes" id="UP000814176"/>
    </source>
</evidence>
<organism evidence="2 3">
    <name type="scientific">Rhodofomes roseus</name>
    <dbReference type="NCBI Taxonomy" id="34475"/>
    <lineage>
        <taxon>Eukaryota</taxon>
        <taxon>Fungi</taxon>
        <taxon>Dikarya</taxon>
        <taxon>Basidiomycota</taxon>
        <taxon>Agaricomycotina</taxon>
        <taxon>Agaricomycetes</taxon>
        <taxon>Polyporales</taxon>
        <taxon>Rhodofomes</taxon>
    </lineage>
</organism>
<dbReference type="EMBL" id="JADCUA010000016">
    <property type="protein sequence ID" value="KAH9833996.1"/>
    <property type="molecule type" value="Genomic_DNA"/>
</dbReference>
<name>A0ABQ8K9D6_9APHY</name>
<evidence type="ECO:0000313" key="2">
    <source>
        <dbReference type="EMBL" id="KAH9833996.1"/>
    </source>
</evidence>
<accession>A0ABQ8K9D6</accession>
<dbReference type="RefSeq" id="XP_047776652.1">
    <property type="nucleotide sequence ID" value="XM_047924320.1"/>
</dbReference>
<comment type="caution">
    <text evidence="2">The sequence shown here is derived from an EMBL/GenBank/DDBJ whole genome shotgun (WGS) entry which is preliminary data.</text>
</comment>
<proteinExistence type="predicted"/>